<keyword evidence="2" id="KW-1185">Reference proteome</keyword>
<proteinExistence type="predicted"/>
<sequence>MMWLDKDQAWQHVVYEHPRDADTDTILDQFQCRSSKAKAKLAEWKALPPEKKRGCVLVHNASVRRILVTPRLVSHISGQSDSSSSGDWTQALDHHPLGNVMKKAFTLGSYSKKEDSSLVIAPQRLAVVPLPPKPDTNWGWKGHFAYGDTKVGDCAFREGGVFSFISVDCGLRVGDREGDGRSRTLSDFKCEDEDLIQAKLVGEVAATDIVINNPDDPEKTGDEPTTTLEVSNCTDEPVQVKIFEPGHSHAASRLFRSAMAEGTISPATNRVFTLKASKEGVDTDLDVEAATHNRQIKIKNPWVKGVEG</sequence>
<dbReference type="OrthoDB" id="10264738at2759"/>
<dbReference type="EMBL" id="CAJNIZ010047871">
    <property type="protein sequence ID" value="CAE7777387.1"/>
    <property type="molecule type" value="Genomic_DNA"/>
</dbReference>
<name>A0A812YEI3_SYMPI</name>
<comment type="caution">
    <text evidence="1">The sequence shown here is derived from an EMBL/GenBank/DDBJ whole genome shotgun (WGS) entry which is preliminary data.</text>
</comment>
<evidence type="ECO:0000313" key="1">
    <source>
        <dbReference type="EMBL" id="CAE7777387.1"/>
    </source>
</evidence>
<gene>
    <name evidence="1" type="ORF">SPIL2461_LOCUS23039</name>
</gene>
<evidence type="ECO:0000313" key="2">
    <source>
        <dbReference type="Proteomes" id="UP000649617"/>
    </source>
</evidence>
<dbReference type="Proteomes" id="UP000649617">
    <property type="component" value="Unassembled WGS sequence"/>
</dbReference>
<organism evidence="1 2">
    <name type="scientific">Symbiodinium pilosum</name>
    <name type="common">Dinoflagellate</name>
    <dbReference type="NCBI Taxonomy" id="2952"/>
    <lineage>
        <taxon>Eukaryota</taxon>
        <taxon>Sar</taxon>
        <taxon>Alveolata</taxon>
        <taxon>Dinophyceae</taxon>
        <taxon>Suessiales</taxon>
        <taxon>Symbiodiniaceae</taxon>
        <taxon>Symbiodinium</taxon>
    </lineage>
</organism>
<protein>
    <submittedName>
        <fullName evidence="1">Uncharacterized protein</fullName>
    </submittedName>
</protein>
<reference evidence="1" key="1">
    <citation type="submission" date="2021-02" db="EMBL/GenBank/DDBJ databases">
        <authorList>
            <person name="Dougan E. K."/>
            <person name="Rhodes N."/>
            <person name="Thang M."/>
            <person name="Chan C."/>
        </authorList>
    </citation>
    <scope>NUCLEOTIDE SEQUENCE</scope>
</reference>
<dbReference type="AlphaFoldDB" id="A0A812YEI3"/>
<accession>A0A812YEI3</accession>